<proteinExistence type="predicted"/>
<dbReference type="RefSeq" id="WP_016271428.1">
    <property type="nucleotide sequence ID" value="NZ_FNRP01000002.1"/>
</dbReference>
<dbReference type="EMBL" id="FNRP01000002">
    <property type="protein sequence ID" value="SEA11690.1"/>
    <property type="molecule type" value="Genomic_DNA"/>
</dbReference>
<dbReference type="AlphaFoldDB" id="A0A1H3YJH3"/>
<accession>A0A1H3YJH3</accession>
<evidence type="ECO:0000313" key="2">
    <source>
        <dbReference type="Proteomes" id="UP000183040"/>
    </source>
</evidence>
<sequence>MIMLRHFLDDFMASVPLQLPRLLNITTMEEPKFYGDYVLLTFPLRDPYDLEEVMDMFEDDMELITLYHHIPAGSGNFGHSTCAYSNPAFGQMFKINARTEADGKVRHITATVYDSLEMMYGDLCLDLKLHSKSGHFKYKKERADVLIDFF</sequence>
<gene>
    <name evidence="1" type="ORF">SAMN04487924_102246</name>
</gene>
<evidence type="ECO:0000313" key="1">
    <source>
        <dbReference type="EMBL" id="SEA11690.1"/>
    </source>
</evidence>
<dbReference type="Proteomes" id="UP000183040">
    <property type="component" value="Unassembled WGS sequence"/>
</dbReference>
<organism evidence="1 2">
    <name type="scientific">Bacteroides xylanisolvens</name>
    <dbReference type="NCBI Taxonomy" id="371601"/>
    <lineage>
        <taxon>Bacteria</taxon>
        <taxon>Pseudomonadati</taxon>
        <taxon>Bacteroidota</taxon>
        <taxon>Bacteroidia</taxon>
        <taxon>Bacteroidales</taxon>
        <taxon>Bacteroidaceae</taxon>
        <taxon>Bacteroides</taxon>
    </lineage>
</organism>
<name>A0A1H3YJH3_9BACE</name>
<protein>
    <submittedName>
        <fullName evidence="1">Uncharacterized protein</fullName>
    </submittedName>
</protein>
<reference evidence="1 2" key="1">
    <citation type="submission" date="2016-10" db="EMBL/GenBank/DDBJ databases">
        <authorList>
            <person name="de Groot N.N."/>
        </authorList>
    </citation>
    <scope>NUCLEOTIDE SEQUENCE [LARGE SCALE GENOMIC DNA]</scope>
    <source>
        <strain evidence="1 2">NLAE-zl-G339</strain>
    </source>
</reference>